<dbReference type="RefSeq" id="WP_274925621.1">
    <property type="nucleotide sequence ID" value="NZ_JAKELO010000002.1"/>
</dbReference>
<dbReference type="EMBL" id="JAKELO010000002">
    <property type="protein sequence ID" value="MDE4909014.1"/>
    <property type="molecule type" value="Genomic_DNA"/>
</dbReference>
<evidence type="ECO:0000313" key="4">
    <source>
        <dbReference type="Proteomes" id="UP001143747"/>
    </source>
</evidence>
<proteinExistence type="predicted"/>
<feature type="transmembrane region" description="Helical" evidence="2">
    <location>
        <begin position="221"/>
        <end position="238"/>
    </location>
</feature>
<evidence type="ECO:0000313" key="3">
    <source>
        <dbReference type="EMBL" id="MDE4909014.1"/>
    </source>
</evidence>
<comment type="caution">
    <text evidence="3">The sequence shown here is derived from an EMBL/GenBank/DDBJ whole genome shotgun (WGS) entry which is preliminary data.</text>
</comment>
<keyword evidence="4" id="KW-1185">Reference proteome</keyword>
<reference evidence="3" key="1">
    <citation type="submission" date="2022-01" db="EMBL/GenBank/DDBJ databases">
        <title>Draft genome of Methanogenium marinum DSM 15558.</title>
        <authorList>
            <person name="Chen S.-C."/>
            <person name="You Y.-T."/>
        </authorList>
    </citation>
    <scope>NUCLEOTIDE SEQUENCE</scope>
    <source>
        <strain evidence="3">DSM 15558</strain>
    </source>
</reference>
<evidence type="ECO:0000256" key="1">
    <source>
        <dbReference type="SAM" id="MobiDB-lite"/>
    </source>
</evidence>
<dbReference type="AlphaFoldDB" id="A0A9Q4KUP9"/>
<sequence length="242" mass="25562">MELIMWNKKFITLLLIFTFFCLVSNVGAADVALENNTLLVKGVDDSIGLGAFSVVLTYSGNLSVQSVEGESGFMVASNIQNTKYETFIAGISGEGLTGDIPVASVSTTGSGVIEVSVRELVNVKGDPISFTNEEFIGVVPTPAAGDEDAIPDIYVSDSEENPLEQQVTTTATTPEATVSETEIPVDTIVQTPASATQVSSEDNDIPVVPDTNEKTVPPTQSPFNIVIVLIAIGSVFILKNEK</sequence>
<organism evidence="3 4">
    <name type="scientific">Methanogenium marinum</name>
    <dbReference type="NCBI Taxonomy" id="348610"/>
    <lineage>
        <taxon>Archaea</taxon>
        <taxon>Methanobacteriati</taxon>
        <taxon>Methanobacteriota</taxon>
        <taxon>Stenosarchaea group</taxon>
        <taxon>Methanomicrobia</taxon>
        <taxon>Methanomicrobiales</taxon>
        <taxon>Methanomicrobiaceae</taxon>
        <taxon>Methanogenium</taxon>
    </lineage>
</organism>
<keyword evidence="2" id="KW-0472">Membrane</keyword>
<protein>
    <submittedName>
        <fullName evidence="3">Uncharacterized protein</fullName>
    </submittedName>
</protein>
<feature type="region of interest" description="Disordered" evidence="1">
    <location>
        <begin position="193"/>
        <end position="216"/>
    </location>
</feature>
<keyword evidence="2" id="KW-1133">Transmembrane helix</keyword>
<name>A0A9Q4KUP9_9EURY</name>
<gene>
    <name evidence="3" type="ORF">L0665_10380</name>
</gene>
<accession>A0A9Q4KUP9</accession>
<evidence type="ECO:0000256" key="2">
    <source>
        <dbReference type="SAM" id="Phobius"/>
    </source>
</evidence>
<keyword evidence="2" id="KW-0812">Transmembrane</keyword>
<dbReference type="Proteomes" id="UP001143747">
    <property type="component" value="Unassembled WGS sequence"/>
</dbReference>